<proteinExistence type="predicted"/>
<keyword evidence="1" id="KW-0472">Membrane</keyword>
<name>A0ABQ1JTD0_9PROT</name>
<protein>
    <submittedName>
        <fullName evidence="2">Uncharacterized protein</fullName>
    </submittedName>
</protein>
<gene>
    <name evidence="2" type="ORF">GCM10011503_27640</name>
</gene>
<comment type="caution">
    <text evidence="2">The sequence shown here is derived from an EMBL/GenBank/DDBJ whole genome shotgun (WGS) entry which is preliminary data.</text>
</comment>
<dbReference type="EMBL" id="BMKF01000002">
    <property type="protein sequence ID" value="GGB77337.1"/>
    <property type="molecule type" value="Genomic_DNA"/>
</dbReference>
<evidence type="ECO:0000256" key="1">
    <source>
        <dbReference type="SAM" id="Phobius"/>
    </source>
</evidence>
<sequence>MAFYPFNRPTGSIDLLTQTGCEVRNLPDSPRPPKGAVFPERQTTREMHMDIAKLTVDALAVLALIGFTVLVGLTMGLFFWLWHKAGKEPGEL</sequence>
<accession>A0ABQ1JTD0</accession>
<keyword evidence="1" id="KW-0812">Transmembrane</keyword>
<organism evidence="2 3">
    <name type="scientific">Henriciella pelagia</name>
    <dbReference type="NCBI Taxonomy" id="1977912"/>
    <lineage>
        <taxon>Bacteria</taxon>
        <taxon>Pseudomonadati</taxon>
        <taxon>Pseudomonadota</taxon>
        <taxon>Alphaproteobacteria</taxon>
        <taxon>Hyphomonadales</taxon>
        <taxon>Hyphomonadaceae</taxon>
        <taxon>Henriciella</taxon>
    </lineage>
</organism>
<keyword evidence="3" id="KW-1185">Reference proteome</keyword>
<evidence type="ECO:0000313" key="3">
    <source>
        <dbReference type="Proteomes" id="UP000628854"/>
    </source>
</evidence>
<feature type="transmembrane region" description="Helical" evidence="1">
    <location>
        <begin position="54"/>
        <end position="82"/>
    </location>
</feature>
<keyword evidence="1" id="KW-1133">Transmembrane helix</keyword>
<reference evidence="3" key="1">
    <citation type="journal article" date="2019" name="Int. J. Syst. Evol. Microbiol.">
        <title>The Global Catalogue of Microorganisms (GCM) 10K type strain sequencing project: providing services to taxonomists for standard genome sequencing and annotation.</title>
        <authorList>
            <consortium name="The Broad Institute Genomics Platform"/>
            <consortium name="The Broad Institute Genome Sequencing Center for Infectious Disease"/>
            <person name="Wu L."/>
            <person name="Ma J."/>
        </authorList>
    </citation>
    <scope>NUCLEOTIDE SEQUENCE [LARGE SCALE GENOMIC DNA]</scope>
    <source>
        <strain evidence="3">CGMCC 1.15928</strain>
    </source>
</reference>
<dbReference type="Proteomes" id="UP000628854">
    <property type="component" value="Unassembled WGS sequence"/>
</dbReference>
<evidence type="ECO:0000313" key="2">
    <source>
        <dbReference type="EMBL" id="GGB77337.1"/>
    </source>
</evidence>